<keyword evidence="6" id="KW-1185">Reference proteome</keyword>
<name>A0ABV1I2R6_9FIRM</name>
<evidence type="ECO:0000256" key="1">
    <source>
        <dbReference type="ARBA" id="ARBA00023015"/>
    </source>
</evidence>
<dbReference type="Gene3D" id="2.60.120.10">
    <property type="entry name" value="Jelly Rolls"/>
    <property type="match status" value="1"/>
</dbReference>
<dbReference type="SUPFAM" id="SSF51182">
    <property type="entry name" value="RmlC-like cupins"/>
    <property type="match status" value="1"/>
</dbReference>
<organism evidence="5 6">
    <name type="scientific">Hominiventricola aquisgranensis</name>
    <dbReference type="NCBI Taxonomy" id="3133164"/>
    <lineage>
        <taxon>Bacteria</taxon>
        <taxon>Bacillati</taxon>
        <taxon>Bacillota</taxon>
        <taxon>Clostridia</taxon>
        <taxon>Lachnospirales</taxon>
        <taxon>Lachnospiraceae</taxon>
        <taxon>Hominiventricola</taxon>
    </lineage>
</organism>
<dbReference type="InterPro" id="IPR020449">
    <property type="entry name" value="Tscrpt_reg_AraC-type_HTH"/>
</dbReference>
<dbReference type="Pfam" id="PF12833">
    <property type="entry name" value="HTH_18"/>
    <property type="match status" value="1"/>
</dbReference>
<dbReference type="Proteomes" id="UP001470288">
    <property type="component" value="Unassembled WGS sequence"/>
</dbReference>
<keyword evidence="2" id="KW-0238">DNA-binding</keyword>
<dbReference type="InterPro" id="IPR018060">
    <property type="entry name" value="HTH_AraC"/>
</dbReference>
<dbReference type="PANTHER" id="PTHR43280:SF28">
    <property type="entry name" value="HTH-TYPE TRANSCRIPTIONAL ACTIVATOR RHAS"/>
    <property type="match status" value="1"/>
</dbReference>
<comment type="caution">
    <text evidence="5">The sequence shown here is derived from an EMBL/GenBank/DDBJ whole genome shotgun (WGS) entry which is preliminary data.</text>
</comment>
<evidence type="ECO:0000313" key="5">
    <source>
        <dbReference type="EMBL" id="MEQ2579480.1"/>
    </source>
</evidence>
<dbReference type="PRINTS" id="PR00032">
    <property type="entry name" value="HTHARAC"/>
</dbReference>
<dbReference type="PROSITE" id="PS01124">
    <property type="entry name" value="HTH_ARAC_FAMILY_2"/>
    <property type="match status" value="1"/>
</dbReference>
<dbReference type="PANTHER" id="PTHR43280">
    <property type="entry name" value="ARAC-FAMILY TRANSCRIPTIONAL REGULATOR"/>
    <property type="match status" value="1"/>
</dbReference>
<evidence type="ECO:0000256" key="2">
    <source>
        <dbReference type="ARBA" id="ARBA00023125"/>
    </source>
</evidence>
<evidence type="ECO:0000256" key="3">
    <source>
        <dbReference type="ARBA" id="ARBA00023163"/>
    </source>
</evidence>
<keyword evidence="3" id="KW-0804">Transcription</keyword>
<gene>
    <name evidence="5" type="ORF">WMO62_11670</name>
</gene>
<dbReference type="Pfam" id="PF02311">
    <property type="entry name" value="AraC_binding"/>
    <property type="match status" value="1"/>
</dbReference>
<reference evidence="5 6" key="1">
    <citation type="submission" date="2024-03" db="EMBL/GenBank/DDBJ databases">
        <title>Human intestinal bacterial collection.</title>
        <authorList>
            <person name="Pauvert C."/>
            <person name="Hitch T.C.A."/>
            <person name="Clavel T."/>
        </authorList>
    </citation>
    <scope>NUCLEOTIDE SEQUENCE [LARGE SCALE GENOMIC DNA]</scope>
    <source>
        <strain evidence="5 6">CLA-AA-H78B</strain>
    </source>
</reference>
<evidence type="ECO:0000259" key="4">
    <source>
        <dbReference type="PROSITE" id="PS01124"/>
    </source>
</evidence>
<sequence length="324" mass="38537">MDEQIIRTLQEQAIEERQYIQEKYGQDEDVVQVVNRRDYLTGRQSAAVRLYDNERNVPLHRHGYIELMYAYKGTFTHRFGEEKVLLEEGDLLVMNQYVEHCVVESGEENIGINIIAVPEFFEKPFQMLKKQNKIMDFLVEMLRRNTRKPQYLIFHIKGRHALENLMENLIESIMEGNGASEEISQYTMGLLFLYLAEQMDREEHDPVENYKDEIIQETLKYIEIQYRTARLGKIAEDYHLALPSLSKLIKEGTGSTFQELLMKRRFEKAAVLLLETNLPVEEIALNVGYENQSYFHRQFKMRYGVTPRRYRLIHRRKMRQQGKI</sequence>
<dbReference type="InterPro" id="IPR003313">
    <property type="entry name" value="AraC-bd"/>
</dbReference>
<dbReference type="InterPro" id="IPR011051">
    <property type="entry name" value="RmlC_Cupin_sf"/>
</dbReference>
<dbReference type="SMART" id="SM00342">
    <property type="entry name" value="HTH_ARAC"/>
    <property type="match status" value="1"/>
</dbReference>
<feature type="domain" description="HTH araC/xylS-type" evidence="4">
    <location>
        <begin position="216"/>
        <end position="313"/>
    </location>
</feature>
<dbReference type="RefSeq" id="WP_147601615.1">
    <property type="nucleotide sequence ID" value="NZ_JBBMFC010000021.1"/>
</dbReference>
<evidence type="ECO:0000313" key="6">
    <source>
        <dbReference type="Proteomes" id="UP001470288"/>
    </source>
</evidence>
<proteinExistence type="predicted"/>
<dbReference type="InterPro" id="IPR009057">
    <property type="entry name" value="Homeodomain-like_sf"/>
</dbReference>
<dbReference type="SUPFAM" id="SSF46689">
    <property type="entry name" value="Homeodomain-like"/>
    <property type="match status" value="1"/>
</dbReference>
<dbReference type="Gene3D" id="1.10.10.60">
    <property type="entry name" value="Homeodomain-like"/>
    <property type="match status" value="2"/>
</dbReference>
<keyword evidence="1" id="KW-0805">Transcription regulation</keyword>
<dbReference type="InterPro" id="IPR014710">
    <property type="entry name" value="RmlC-like_jellyroll"/>
</dbReference>
<dbReference type="EMBL" id="JBBMFC010000021">
    <property type="protein sequence ID" value="MEQ2579480.1"/>
    <property type="molecule type" value="Genomic_DNA"/>
</dbReference>
<protein>
    <submittedName>
        <fullName evidence="5">AraC family transcriptional regulator</fullName>
    </submittedName>
</protein>
<accession>A0ABV1I2R6</accession>